<dbReference type="SMART" id="SM00729">
    <property type="entry name" value="Elp3"/>
    <property type="match status" value="1"/>
</dbReference>
<dbReference type="InterPro" id="IPR006638">
    <property type="entry name" value="Elp3/MiaA/NifB-like_rSAM"/>
</dbReference>
<dbReference type="PROSITE" id="PS51918">
    <property type="entry name" value="RADICAL_SAM"/>
    <property type="match status" value="1"/>
</dbReference>
<keyword evidence="5" id="KW-0411">Iron-sulfur</keyword>
<dbReference type="GO" id="GO:0003824">
    <property type="term" value="F:catalytic activity"/>
    <property type="evidence" value="ECO:0007669"/>
    <property type="project" value="InterPro"/>
</dbReference>
<evidence type="ECO:0000259" key="6">
    <source>
        <dbReference type="PROSITE" id="PS51918"/>
    </source>
</evidence>
<dbReference type="CDD" id="cd01335">
    <property type="entry name" value="Radical_SAM"/>
    <property type="match status" value="1"/>
</dbReference>
<gene>
    <name evidence="7" type="ORF">BBF96_04065</name>
</gene>
<dbReference type="NCBIfam" id="TIGR04013">
    <property type="entry name" value="B12_SAM_MJ_1487"/>
    <property type="match status" value="1"/>
</dbReference>
<dbReference type="SUPFAM" id="SSF102114">
    <property type="entry name" value="Radical SAM enzymes"/>
    <property type="match status" value="1"/>
</dbReference>
<evidence type="ECO:0000256" key="4">
    <source>
        <dbReference type="ARBA" id="ARBA00023004"/>
    </source>
</evidence>
<sequence>MKYAIVFRWMKNTKYSFVPLIASLEETKYIEEVDLLSIRKIKDLLKFDGKYQELIIAFSFMTFDLEKVLQDLKAIDELGLKTPYSIIAGGPHVSGDPESGKILGFDSIFIGDGEATIRQYCDDLLSGKRKRIYDGTIDPVDLNDYPPFATKRKKLMIPIEITRGCPFGCYYCAVSYLFGRKPRYREIEQILEYSRWAVKHGKVISRFISPNAFGFQSPNGIKPNIEALEKLLVGLKEIGIQECYFGTFPSEVRPESVTPEVLKLVRKYCDNKSLVIGVQSGSEKMLKKMGRRHSLESAEQAINLTREFGLTPMVDFIFGLPGELEEDRKATIAWMEKIRTKYGAIIHAHTFMPLVGSPWANLDPEPLDKGMLKILGQLSQKKELFGYWAKQQQLGEKIKHWREQGFITS</sequence>
<keyword evidence="4" id="KW-0408">Iron</keyword>
<dbReference type="Pfam" id="PF04055">
    <property type="entry name" value="Radical_SAM"/>
    <property type="match status" value="1"/>
</dbReference>
<dbReference type="Proteomes" id="UP000267250">
    <property type="component" value="Chromosome"/>
</dbReference>
<keyword evidence="8" id="KW-1185">Reference proteome</keyword>
<dbReference type="OrthoDB" id="9801424at2"/>
<dbReference type="AlphaFoldDB" id="A0A3Q9HPH0"/>
<dbReference type="InterPro" id="IPR023980">
    <property type="entry name" value="CHP04013_B12-bd/rSAM"/>
</dbReference>
<dbReference type="GO" id="GO:0051536">
    <property type="term" value="F:iron-sulfur cluster binding"/>
    <property type="evidence" value="ECO:0007669"/>
    <property type="project" value="UniProtKB-KW"/>
</dbReference>
<reference evidence="7 8" key="1">
    <citation type="submission" date="2016-07" db="EMBL/GenBank/DDBJ databases">
        <title>Genome and transcriptome analysis of iron-reducing fermentative bacteria Anoxybacter fermentans.</title>
        <authorList>
            <person name="Zeng X."/>
            <person name="Shao Z."/>
        </authorList>
    </citation>
    <scope>NUCLEOTIDE SEQUENCE [LARGE SCALE GENOMIC DNA]</scope>
    <source>
        <strain evidence="7 8">DY22613</strain>
    </source>
</reference>
<dbReference type="RefSeq" id="WP_127015964.1">
    <property type="nucleotide sequence ID" value="NZ_CP016379.1"/>
</dbReference>
<keyword evidence="3" id="KW-0479">Metal-binding</keyword>
<organism evidence="7 8">
    <name type="scientific">Anoxybacter fermentans</name>
    <dbReference type="NCBI Taxonomy" id="1323375"/>
    <lineage>
        <taxon>Bacteria</taxon>
        <taxon>Bacillati</taxon>
        <taxon>Bacillota</taxon>
        <taxon>Clostridia</taxon>
        <taxon>Halanaerobiales</taxon>
        <taxon>Anoxybacter</taxon>
    </lineage>
</organism>
<dbReference type="SFLD" id="SFLDS00029">
    <property type="entry name" value="Radical_SAM"/>
    <property type="match status" value="1"/>
</dbReference>
<dbReference type="KEGG" id="aft:BBF96_04065"/>
<evidence type="ECO:0000313" key="8">
    <source>
        <dbReference type="Proteomes" id="UP000267250"/>
    </source>
</evidence>
<dbReference type="InterPro" id="IPR023404">
    <property type="entry name" value="rSAM_horseshoe"/>
</dbReference>
<dbReference type="InterPro" id="IPR058240">
    <property type="entry name" value="rSAM_sf"/>
</dbReference>
<dbReference type="GO" id="GO:0046872">
    <property type="term" value="F:metal ion binding"/>
    <property type="evidence" value="ECO:0007669"/>
    <property type="project" value="UniProtKB-KW"/>
</dbReference>
<dbReference type="EMBL" id="CP016379">
    <property type="protein sequence ID" value="AZR72635.1"/>
    <property type="molecule type" value="Genomic_DNA"/>
</dbReference>
<feature type="domain" description="Radical SAM core" evidence="6">
    <location>
        <begin position="151"/>
        <end position="390"/>
    </location>
</feature>
<dbReference type="SFLD" id="SFLDG01082">
    <property type="entry name" value="B12-binding_domain_containing"/>
    <property type="match status" value="1"/>
</dbReference>
<protein>
    <submittedName>
        <fullName evidence="7">B12-binding domain/radical SAM domain-containing protein</fullName>
    </submittedName>
</protein>
<evidence type="ECO:0000256" key="2">
    <source>
        <dbReference type="ARBA" id="ARBA00022691"/>
    </source>
</evidence>
<dbReference type="Gene3D" id="3.80.30.20">
    <property type="entry name" value="tm_1862 like domain"/>
    <property type="match status" value="1"/>
</dbReference>
<name>A0A3Q9HPH0_9FIRM</name>
<evidence type="ECO:0000313" key="7">
    <source>
        <dbReference type="EMBL" id="AZR72635.1"/>
    </source>
</evidence>
<keyword evidence="2" id="KW-0949">S-adenosyl-L-methionine</keyword>
<comment type="cofactor">
    <cofactor evidence="1">
        <name>[4Fe-4S] cluster</name>
        <dbReference type="ChEBI" id="CHEBI:49883"/>
    </cofactor>
</comment>
<accession>A0A3Q9HPH0</accession>
<dbReference type="InterPro" id="IPR007197">
    <property type="entry name" value="rSAM"/>
</dbReference>
<evidence type="ECO:0000256" key="5">
    <source>
        <dbReference type="ARBA" id="ARBA00023014"/>
    </source>
</evidence>
<dbReference type="InterPro" id="IPR051198">
    <property type="entry name" value="BchE-like"/>
</dbReference>
<proteinExistence type="predicted"/>
<dbReference type="PANTHER" id="PTHR43409">
    <property type="entry name" value="ANAEROBIC MAGNESIUM-PROTOPORPHYRIN IX MONOMETHYL ESTER CYCLASE-RELATED"/>
    <property type="match status" value="1"/>
</dbReference>
<evidence type="ECO:0000256" key="1">
    <source>
        <dbReference type="ARBA" id="ARBA00001966"/>
    </source>
</evidence>
<dbReference type="Gene3D" id="3.40.50.280">
    <property type="entry name" value="Cobalamin-binding domain"/>
    <property type="match status" value="1"/>
</dbReference>
<dbReference type="PANTHER" id="PTHR43409:SF17">
    <property type="entry name" value="METHYLTHIOTRANSFERASE MJ0865-RELATED"/>
    <property type="match status" value="1"/>
</dbReference>
<evidence type="ECO:0000256" key="3">
    <source>
        <dbReference type="ARBA" id="ARBA00022723"/>
    </source>
</evidence>